<dbReference type="InterPro" id="IPR049326">
    <property type="entry name" value="Rhodopsin_dom_fungi"/>
</dbReference>
<gene>
    <name evidence="9" type="ORF">ANIA_08151</name>
</gene>
<dbReference type="Proteomes" id="UP000000560">
    <property type="component" value="Chromosome II"/>
</dbReference>
<evidence type="ECO:0000256" key="5">
    <source>
        <dbReference type="ARBA" id="ARBA00038359"/>
    </source>
</evidence>
<feature type="transmembrane region" description="Helical" evidence="7">
    <location>
        <begin position="175"/>
        <end position="198"/>
    </location>
</feature>
<feature type="compositionally biased region" description="Polar residues" evidence="6">
    <location>
        <begin position="398"/>
        <end position="414"/>
    </location>
</feature>
<dbReference type="VEuPathDB" id="FungiDB:AN8151"/>
<keyword evidence="10" id="KW-1185">Reference proteome</keyword>
<feature type="transmembrane region" description="Helical" evidence="7">
    <location>
        <begin position="12"/>
        <end position="33"/>
    </location>
</feature>
<dbReference type="InParanoid" id="C8V6V9"/>
<dbReference type="Pfam" id="PF20684">
    <property type="entry name" value="Fung_rhodopsin"/>
    <property type="match status" value="1"/>
</dbReference>
<dbReference type="EMBL" id="BN001302">
    <property type="protein sequence ID" value="CBF73984.1"/>
    <property type="molecule type" value="Genomic_DNA"/>
</dbReference>
<name>C8V6V9_EMENI</name>
<proteinExistence type="inferred from homology"/>
<dbReference type="InterPro" id="IPR052337">
    <property type="entry name" value="SAT4-like"/>
</dbReference>
<dbReference type="OrthoDB" id="444631at2759"/>
<keyword evidence="4 7" id="KW-0472">Membrane</keyword>
<dbReference type="AlphaFoldDB" id="C8V6V9"/>
<dbReference type="GO" id="GO:0016020">
    <property type="term" value="C:membrane"/>
    <property type="evidence" value="ECO:0007669"/>
    <property type="project" value="UniProtKB-SubCell"/>
</dbReference>
<reference evidence="10" key="2">
    <citation type="journal article" date="2009" name="Fungal Genet. Biol.">
        <title>The 2008 update of the Aspergillus nidulans genome annotation: a community effort.</title>
        <authorList>
            <person name="Wortman J.R."/>
            <person name="Gilsenan J.M."/>
            <person name="Joardar V."/>
            <person name="Deegan J."/>
            <person name="Clutterbuck J."/>
            <person name="Andersen M.R."/>
            <person name="Archer D."/>
            <person name="Bencina M."/>
            <person name="Braus G."/>
            <person name="Coutinho P."/>
            <person name="von Dohren H."/>
            <person name="Doonan J."/>
            <person name="Driessen A.J."/>
            <person name="Durek P."/>
            <person name="Espeso E."/>
            <person name="Fekete E."/>
            <person name="Flipphi M."/>
            <person name="Estrada C.G."/>
            <person name="Geysens S."/>
            <person name="Goldman G."/>
            <person name="de Groot P.W."/>
            <person name="Hansen K."/>
            <person name="Harris S.D."/>
            <person name="Heinekamp T."/>
            <person name="Helmstaedt K."/>
            <person name="Henrissat B."/>
            <person name="Hofmann G."/>
            <person name="Homan T."/>
            <person name="Horio T."/>
            <person name="Horiuchi H."/>
            <person name="James S."/>
            <person name="Jones M."/>
            <person name="Karaffa L."/>
            <person name="Karanyi Z."/>
            <person name="Kato M."/>
            <person name="Keller N."/>
            <person name="Kelly D.E."/>
            <person name="Kiel J.A."/>
            <person name="Kim J.M."/>
            <person name="van der Klei I.J."/>
            <person name="Klis F.M."/>
            <person name="Kovalchuk A."/>
            <person name="Krasevec N."/>
            <person name="Kubicek C.P."/>
            <person name="Liu B."/>
            <person name="Maccabe A."/>
            <person name="Meyer V."/>
            <person name="Mirabito P."/>
            <person name="Miskei M."/>
            <person name="Mos M."/>
            <person name="Mullins J."/>
            <person name="Nelson D.R."/>
            <person name="Nielsen J."/>
            <person name="Oakley B.R."/>
            <person name="Osmani S.A."/>
            <person name="Pakula T."/>
            <person name="Paszewski A."/>
            <person name="Paulsen I."/>
            <person name="Pilsyk S."/>
            <person name="Pocsi I."/>
            <person name="Punt P.J."/>
            <person name="Ram A.F."/>
            <person name="Ren Q."/>
            <person name="Robellet X."/>
            <person name="Robson G."/>
            <person name="Seiboth B."/>
            <person name="van Solingen P."/>
            <person name="Specht T."/>
            <person name="Sun J."/>
            <person name="Taheri-Talesh N."/>
            <person name="Takeshita N."/>
            <person name="Ussery D."/>
            <person name="vanKuyk P.A."/>
            <person name="Visser H."/>
            <person name="van de Vondervoort P.J."/>
            <person name="de Vries R.P."/>
            <person name="Walton J."/>
            <person name="Xiang X."/>
            <person name="Xiong Y."/>
            <person name="Zeng A.P."/>
            <person name="Brandt B.W."/>
            <person name="Cornell M.J."/>
            <person name="van den Hondel C.A."/>
            <person name="Visser J."/>
            <person name="Oliver S.G."/>
            <person name="Turner G."/>
        </authorList>
    </citation>
    <scope>GENOME REANNOTATION</scope>
    <source>
        <strain evidence="10">FGSC A4 / ATCC 38163 / CBS 112.46 / NRRL 194 / M139</strain>
    </source>
</reference>
<evidence type="ECO:0000256" key="1">
    <source>
        <dbReference type="ARBA" id="ARBA00004141"/>
    </source>
</evidence>
<evidence type="ECO:0000256" key="3">
    <source>
        <dbReference type="ARBA" id="ARBA00022989"/>
    </source>
</evidence>
<feature type="region of interest" description="Disordered" evidence="6">
    <location>
        <begin position="386"/>
        <end position="433"/>
    </location>
</feature>
<evidence type="ECO:0000256" key="2">
    <source>
        <dbReference type="ARBA" id="ARBA00022692"/>
    </source>
</evidence>
<reference evidence="10" key="1">
    <citation type="journal article" date="2005" name="Nature">
        <title>Sequencing of Aspergillus nidulans and comparative analysis with A. fumigatus and A. oryzae.</title>
        <authorList>
            <person name="Galagan J.E."/>
            <person name="Calvo S.E."/>
            <person name="Cuomo C."/>
            <person name="Ma L.J."/>
            <person name="Wortman J.R."/>
            <person name="Batzoglou S."/>
            <person name="Lee S.I."/>
            <person name="Basturkmen M."/>
            <person name="Spevak C.C."/>
            <person name="Clutterbuck J."/>
            <person name="Kapitonov V."/>
            <person name="Jurka J."/>
            <person name="Scazzocchio C."/>
            <person name="Farman M."/>
            <person name="Butler J."/>
            <person name="Purcell S."/>
            <person name="Harris S."/>
            <person name="Braus G.H."/>
            <person name="Draht O."/>
            <person name="Busch S."/>
            <person name="D'Enfert C."/>
            <person name="Bouchier C."/>
            <person name="Goldman G.H."/>
            <person name="Bell-Pedersen D."/>
            <person name="Griffiths-Jones S."/>
            <person name="Doonan J.H."/>
            <person name="Yu J."/>
            <person name="Vienken K."/>
            <person name="Pain A."/>
            <person name="Freitag M."/>
            <person name="Selker E.U."/>
            <person name="Archer D.B."/>
            <person name="Penalva M.A."/>
            <person name="Oakley B.R."/>
            <person name="Momany M."/>
            <person name="Tanaka T."/>
            <person name="Kumagai T."/>
            <person name="Asai K."/>
            <person name="Machida M."/>
            <person name="Nierman W.C."/>
            <person name="Denning D.W."/>
            <person name="Caddick M."/>
            <person name="Hynes M."/>
            <person name="Paoletti M."/>
            <person name="Fischer R."/>
            <person name="Miller B."/>
            <person name="Dyer P."/>
            <person name="Sachs M.S."/>
            <person name="Osmani S.A."/>
            <person name="Birren B.W."/>
        </authorList>
    </citation>
    <scope>NUCLEOTIDE SEQUENCE [LARGE SCALE GENOMIC DNA]</scope>
    <source>
        <strain evidence="10">FGSC A4 / ATCC 38163 / CBS 112.46 / NRRL 194 / M139</strain>
    </source>
</reference>
<evidence type="ECO:0000313" key="10">
    <source>
        <dbReference type="Proteomes" id="UP000000560"/>
    </source>
</evidence>
<dbReference type="RefSeq" id="XP_050467264.1">
    <property type="nucleotide sequence ID" value="XM_050611215.1"/>
</dbReference>
<feature type="transmembrane region" description="Helical" evidence="7">
    <location>
        <begin position="127"/>
        <end position="148"/>
    </location>
</feature>
<feature type="transmembrane region" description="Helical" evidence="7">
    <location>
        <begin position="45"/>
        <end position="64"/>
    </location>
</feature>
<evidence type="ECO:0000256" key="7">
    <source>
        <dbReference type="SAM" id="Phobius"/>
    </source>
</evidence>
<comment type="subcellular location">
    <subcellularLocation>
        <location evidence="1">Membrane</location>
        <topology evidence="1">Multi-pass membrane protein</topology>
    </subcellularLocation>
</comment>
<keyword evidence="2 7" id="KW-0812">Transmembrane</keyword>
<evidence type="ECO:0000256" key="6">
    <source>
        <dbReference type="SAM" id="MobiDB-lite"/>
    </source>
</evidence>
<dbReference type="GeneID" id="2869149"/>
<dbReference type="HOGENOM" id="CLU_046870_5_1_1"/>
<dbReference type="eggNOG" id="ENOG502SSB8">
    <property type="taxonomic scope" value="Eukaryota"/>
</dbReference>
<protein>
    <recommendedName>
        <fullName evidence="8">Rhodopsin domain-containing protein</fullName>
    </recommendedName>
</protein>
<feature type="compositionally biased region" description="Basic and acidic residues" evidence="6">
    <location>
        <begin position="415"/>
        <end position="433"/>
    </location>
</feature>
<comment type="similarity">
    <text evidence="5">Belongs to the SAT4 family.</text>
</comment>
<feature type="transmembrane region" description="Helical" evidence="7">
    <location>
        <begin position="210"/>
        <end position="233"/>
    </location>
</feature>
<feature type="transmembrane region" description="Helical" evidence="7">
    <location>
        <begin position="239"/>
        <end position="259"/>
    </location>
</feature>
<dbReference type="KEGG" id="ani:ANIA_08151"/>
<evidence type="ECO:0000256" key="4">
    <source>
        <dbReference type="ARBA" id="ARBA00023136"/>
    </source>
</evidence>
<feature type="transmembrane region" description="Helical" evidence="7">
    <location>
        <begin position="93"/>
        <end position="115"/>
    </location>
</feature>
<organism evidence="9 10">
    <name type="scientific">Emericella nidulans (strain FGSC A4 / ATCC 38163 / CBS 112.46 / NRRL 194 / M139)</name>
    <name type="common">Aspergillus nidulans</name>
    <dbReference type="NCBI Taxonomy" id="227321"/>
    <lineage>
        <taxon>Eukaryota</taxon>
        <taxon>Fungi</taxon>
        <taxon>Dikarya</taxon>
        <taxon>Ascomycota</taxon>
        <taxon>Pezizomycotina</taxon>
        <taxon>Eurotiomycetes</taxon>
        <taxon>Eurotiomycetidae</taxon>
        <taxon>Eurotiales</taxon>
        <taxon>Aspergillaceae</taxon>
        <taxon>Aspergillus</taxon>
        <taxon>Aspergillus subgen. Nidulantes</taxon>
    </lineage>
</organism>
<feature type="compositionally biased region" description="Basic and acidic residues" evidence="6">
    <location>
        <begin position="387"/>
        <end position="396"/>
    </location>
</feature>
<dbReference type="OMA" id="SGMEYWT"/>
<keyword evidence="3 7" id="KW-1133">Transmembrane helix</keyword>
<accession>C8V6V9</accession>
<dbReference type="PANTHER" id="PTHR33048:SF162">
    <property type="entry name" value="SATRATOXIN BIOSYNTHESIS SC1 CLUSTER PROTEIN 4"/>
    <property type="match status" value="1"/>
</dbReference>
<sequence length="433" mass="48456">MASSTNLSERGLIAVTWTGAGLGILFTGCRLAIRLTRLKRLLADDYAILAALFFLISNAILQTLQAPHLYYMVQTPQGGDIAHHAVMYVHYEFVIIALFWTVLWSVKAAFLAIFWKTTDQLPVYRRWWWAIAVFCTLAYIGCWLASALNCHPPSAYFKLGQCNKPIDQRGSLISISYSTAVDILSDLMIMTLALWIVWSTTISLRQKLALLVVFSLGGIIIAFAVVRAINILGRSYTDAVGLAVWGIAESSISVIVGCLPPFKTFLSRNNSTYASRYPPVYAQRTISQKRPVFRNASSDEVPLDPDYEMTRSRVRVSNGNARSNGSDEGEIRVTQGFVSVAMRQRSSQLTQTRVSSESEGGLPDEFALRGQLREIKKQLLMRYPKINRADGGKKEGNSILQKSRLSNLPASVSTDSHRDRWDQTAKETRIRMR</sequence>
<evidence type="ECO:0000313" key="9">
    <source>
        <dbReference type="EMBL" id="CBF73984.1"/>
    </source>
</evidence>
<feature type="domain" description="Rhodopsin" evidence="8">
    <location>
        <begin position="30"/>
        <end position="268"/>
    </location>
</feature>
<dbReference type="PANTHER" id="PTHR33048">
    <property type="entry name" value="PTH11-LIKE INTEGRAL MEMBRANE PROTEIN (AFU_ORTHOLOGUE AFUA_5G11245)"/>
    <property type="match status" value="1"/>
</dbReference>
<evidence type="ECO:0000259" key="8">
    <source>
        <dbReference type="Pfam" id="PF20684"/>
    </source>
</evidence>